<dbReference type="EMBL" id="KZ819288">
    <property type="protein sequence ID" value="PWN99412.1"/>
    <property type="molecule type" value="Genomic_DNA"/>
</dbReference>
<feature type="compositionally biased region" description="Basic residues" evidence="1">
    <location>
        <begin position="108"/>
        <end position="117"/>
    </location>
</feature>
<reference evidence="2 3" key="1">
    <citation type="journal article" date="2018" name="Mol. Biol. Evol.">
        <title>Broad Genomic Sampling Reveals a Smut Pathogenic Ancestry of the Fungal Clade Ustilaginomycotina.</title>
        <authorList>
            <person name="Kijpornyongpan T."/>
            <person name="Mondo S.J."/>
            <person name="Barry K."/>
            <person name="Sandor L."/>
            <person name="Lee J."/>
            <person name="Lipzen A."/>
            <person name="Pangilinan J."/>
            <person name="LaButti K."/>
            <person name="Hainaut M."/>
            <person name="Henrissat B."/>
            <person name="Grigoriev I.V."/>
            <person name="Spatafora J.W."/>
            <person name="Aime M.C."/>
        </authorList>
    </citation>
    <scope>NUCLEOTIDE SEQUENCE [LARGE SCALE GENOMIC DNA]</scope>
    <source>
        <strain evidence="2 3">MCA 4186</strain>
    </source>
</reference>
<feature type="compositionally biased region" description="Basic and acidic residues" evidence="1">
    <location>
        <begin position="212"/>
        <end position="221"/>
    </location>
</feature>
<evidence type="ECO:0000256" key="1">
    <source>
        <dbReference type="SAM" id="MobiDB-lite"/>
    </source>
</evidence>
<feature type="compositionally biased region" description="Low complexity" evidence="1">
    <location>
        <begin position="118"/>
        <end position="128"/>
    </location>
</feature>
<dbReference type="AlphaFoldDB" id="A0A316ZER6"/>
<feature type="region of interest" description="Disordered" evidence="1">
    <location>
        <begin position="167"/>
        <end position="221"/>
    </location>
</feature>
<evidence type="ECO:0000313" key="2">
    <source>
        <dbReference type="EMBL" id="PWN99412.1"/>
    </source>
</evidence>
<dbReference type="GeneID" id="37267135"/>
<keyword evidence="3" id="KW-1185">Reference proteome</keyword>
<name>A0A316ZER6_9BASI</name>
<dbReference type="Proteomes" id="UP000245946">
    <property type="component" value="Unassembled WGS sequence"/>
</dbReference>
<sequence length="221" mass="23385">MACAAERPHVVSSEIRVPADGAASGCSKGQAALPFRLAGQRRWAKATRQAGPDVASGRAGCSAPPLVAPAGDLRPVLNIAVHQSRSDSSARASDGDESPLEMASRRGGVSRRVRCRRAGGASRSHASAELGAARHTVHAPPHSPRRLPSSSLLSCCRACHSTRRRAGLQTEKLHEASGKRWPVSRRSSTPEGGERGISARRALAAVPRERRRGGETPQRRV</sequence>
<dbReference type="RefSeq" id="XP_025599691.1">
    <property type="nucleotide sequence ID" value="XM_025739589.1"/>
</dbReference>
<protein>
    <submittedName>
        <fullName evidence="2">Uncharacterized protein</fullName>
    </submittedName>
</protein>
<gene>
    <name evidence="2" type="ORF">FA09DRAFT_230170</name>
</gene>
<organism evidence="2 3">
    <name type="scientific">Tilletiopsis washingtonensis</name>
    <dbReference type="NCBI Taxonomy" id="58919"/>
    <lineage>
        <taxon>Eukaryota</taxon>
        <taxon>Fungi</taxon>
        <taxon>Dikarya</taxon>
        <taxon>Basidiomycota</taxon>
        <taxon>Ustilaginomycotina</taxon>
        <taxon>Exobasidiomycetes</taxon>
        <taxon>Entylomatales</taxon>
        <taxon>Entylomatales incertae sedis</taxon>
        <taxon>Tilletiopsis</taxon>
    </lineage>
</organism>
<feature type="region of interest" description="Disordered" evidence="1">
    <location>
        <begin position="83"/>
        <end position="151"/>
    </location>
</feature>
<evidence type="ECO:0000313" key="3">
    <source>
        <dbReference type="Proteomes" id="UP000245946"/>
    </source>
</evidence>
<accession>A0A316ZER6</accession>
<proteinExistence type="predicted"/>